<reference evidence="1 2" key="1">
    <citation type="journal article" date="2009" name="Genome Res.">
        <title>Complete genome of the cellulolytic thermophile Acidothermus cellulolyticus 11B provides insights into its ecophysiological and evolutionary adaptations.</title>
        <authorList>
            <person name="Barabote R.D."/>
            <person name="Xie G."/>
            <person name="Leu D.H."/>
            <person name="Normand P."/>
            <person name="Necsulea A."/>
            <person name="Daubin V."/>
            <person name="Medigue C."/>
            <person name="Adney W.S."/>
            <person name="Xu X.C."/>
            <person name="Lapidus A."/>
            <person name="Parales R.E."/>
            <person name="Detter C."/>
            <person name="Pujic P."/>
            <person name="Bruce D."/>
            <person name="Lavire C."/>
            <person name="Challacombe J.F."/>
            <person name="Brettin T.S."/>
            <person name="Berry A.M."/>
        </authorList>
    </citation>
    <scope>NUCLEOTIDE SEQUENCE [LARGE SCALE GENOMIC DNA]</scope>
    <source>
        <strain evidence="2">ATCC 43068 / DSM 8971 / 11B</strain>
    </source>
</reference>
<sequence>MRRPPGDAARPFGTLAGMSCWDQSAGDAPAHDPASFPSQLDDLAVRLSRLSSLALARRISPGSDLSVAAAARRIAARVAALVQGVEHGDAPQPPVWRSLPSAADTAVGFQLRVLAHDLAVALPNAAECIWTPEGRRPVRAVIAEISREATELAGHVQRR</sequence>
<dbReference type="HOGENOM" id="CLU_1657025_0_0_11"/>
<organism evidence="1 2">
    <name type="scientific">Acidothermus cellulolyticus (strain ATCC 43068 / DSM 8971 / 11B)</name>
    <dbReference type="NCBI Taxonomy" id="351607"/>
    <lineage>
        <taxon>Bacteria</taxon>
        <taxon>Bacillati</taxon>
        <taxon>Actinomycetota</taxon>
        <taxon>Actinomycetes</taxon>
        <taxon>Acidothermales</taxon>
        <taxon>Acidothermaceae</taxon>
        <taxon>Acidothermus</taxon>
    </lineage>
</organism>
<protein>
    <submittedName>
        <fullName evidence="1">Uncharacterized protein</fullName>
    </submittedName>
</protein>
<dbReference type="InParanoid" id="A0LW61"/>
<accession>A0LW61</accession>
<dbReference type="AlphaFoldDB" id="A0LW61"/>
<evidence type="ECO:0000313" key="1">
    <source>
        <dbReference type="EMBL" id="ABK53671.1"/>
    </source>
</evidence>
<dbReference type="eggNOG" id="ENOG502ZEQ9">
    <property type="taxonomic scope" value="Bacteria"/>
</dbReference>
<gene>
    <name evidence="1" type="ordered locus">Acel_1899</name>
</gene>
<name>A0LW61_ACIC1</name>
<dbReference type="Proteomes" id="UP000008221">
    <property type="component" value="Chromosome"/>
</dbReference>
<proteinExistence type="predicted"/>
<dbReference type="KEGG" id="ace:Acel_1899"/>
<keyword evidence="2" id="KW-1185">Reference proteome</keyword>
<dbReference type="EMBL" id="CP000481">
    <property type="protein sequence ID" value="ABK53671.1"/>
    <property type="molecule type" value="Genomic_DNA"/>
</dbReference>
<evidence type="ECO:0000313" key="2">
    <source>
        <dbReference type="Proteomes" id="UP000008221"/>
    </source>
</evidence>